<name>A0A816L0L8_BRANA</name>
<feature type="compositionally biased region" description="Low complexity" evidence="1">
    <location>
        <begin position="34"/>
        <end position="48"/>
    </location>
</feature>
<feature type="non-terminal residue" evidence="2">
    <location>
        <position position="1"/>
    </location>
</feature>
<dbReference type="Proteomes" id="UP001295469">
    <property type="component" value="Chromosome C05"/>
</dbReference>
<organism evidence="2">
    <name type="scientific">Brassica napus</name>
    <name type="common">Rape</name>
    <dbReference type="NCBI Taxonomy" id="3708"/>
    <lineage>
        <taxon>Eukaryota</taxon>
        <taxon>Viridiplantae</taxon>
        <taxon>Streptophyta</taxon>
        <taxon>Embryophyta</taxon>
        <taxon>Tracheophyta</taxon>
        <taxon>Spermatophyta</taxon>
        <taxon>Magnoliopsida</taxon>
        <taxon>eudicotyledons</taxon>
        <taxon>Gunneridae</taxon>
        <taxon>Pentapetalae</taxon>
        <taxon>rosids</taxon>
        <taxon>malvids</taxon>
        <taxon>Brassicales</taxon>
        <taxon>Brassicaceae</taxon>
        <taxon>Brassiceae</taxon>
        <taxon>Brassica</taxon>
    </lineage>
</organism>
<protein>
    <submittedName>
        <fullName evidence="2">(rape) hypothetical protein</fullName>
    </submittedName>
</protein>
<reference evidence="2" key="1">
    <citation type="submission" date="2021-01" db="EMBL/GenBank/DDBJ databases">
        <authorList>
            <consortium name="Genoscope - CEA"/>
            <person name="William W."/>
        </authorList>
    </citation>
    <scope>NUCLEOTIDE SEQUENCE</scope>
</reference>
<dbReference type="AlphaFoldDB" id="A0A816L0L8"/>
<dbReference type="EMBL" id="HG994369">
    <property type="protein sequence ID" value="CAF1929189.1"/>
    <property type="molecule type" value="Genomic_DNA"/>
</dbReference>
<sequence length="116" mass="12146">GGCVFVGSTPVMCVLSFLDTGSIVYGSKGGGKGSASPRPNGASSSARSRSVEEAIPTVLVGGAWQSWAFSSGLRESSNGLVEHMLRSMVLGSRVDDIAASTRFYIFKTSFPSFWSI</sequence>
<feature type="region of interest" description="Disordered" evidence="1">
    <location>
        <begin position="28"/>
        <end position="49"/>
    </location>
</feature>
<accession>A0A816L0L8</accession>
<proteinExistence type="predicted"/>
<evidence type="ECO:0000256" key="1">
    <source>
        <dbReference type="SAM" id="MobiDB-lite"/>
    </source>
</evidence>
<evidence type="ECO:0000313" key="2">
    <source>
        <dbReference type="EMBL" id="CAF1929189.1"/>
    </source>
</evidence>
<gene>
    <name evidence="2" type="ORF">DARMORV10_C05P31710.1</name>
</gene>